<evidence type="ECO:0000313" key="1">
    <source>
        <dbReference type="EMBL" id="QMT40476.1"/>
    </source>
</evidence>
<protein>
    <submittedName>
        <fullName evidence="1">Uncharacterized protein</fullName>
    </submittedName>
</protein>
<dbReference type="AlphaFoldDB" id="A0A7D7NBN3"/>
<proteinExistence type="predicted"/>
<dbReference type="KEGG" id="nsg:H3L94_11745"/>
<gene>
    <name evidence="1" type="ORF">H3L94_11745</name>
</gene>
<reference evidence="1 2" key="1">
    <citation type="submission" date="2020-07" db="EMBL/GenBank/DDBJ databases">
        <title>Genomic diversity of species in the Neisseriaceae family.</title>
        <authorList>
            <person name="Vincent A.T."/>
            <person name="Bernet E."/>
            <person name="Veyrier F.J."/>
        </authorList>
    </citation>
    <scope>NUCLEOTIDE SEQUENCE [LARGE SCALE GENOMIC DNA]</scope>
    <source>
        <strain evidence="1 2">DSM 22244</strain>
    </source>
</reference>
<sequence length="165" mass="19271">MPHPSLPNWQHADELFATLDTLPEQRLNRALYELLWQYEGENVHAAQCQALSALLQHPRYRGRQNLYHWIAETLYGGLPWQTLLPDIEAQLGRLHTESCRAFGEYAGMSDDTDALEEAVQRLFAEGSDNAHDIIWSVLYWHQALAKRRPEWGEWQRRRIAALHNM</sequence>
<dbReference type="RefSeq" id="WP_182122132.1">
    <property type="nucleotide sequence ID" value="NZ_CP059567.1"/>
</dbReference>
<dbReference type="Proteomes" id="UP000514752">
    <property type="component" value="Chromosome"/>
</dbReference>
<dbReference type="EMBL" id="CP059567">
    <property type="protein sequence ID" value="QMT40476.1"/>
    <property type="molecule type" value="Genomic_DNA"/>
</dbReference>
<accession>A0A7D7NBN3</accession>
<organism evidence="1 2">
    <name type="scientific">Neisseria shayeganii</name>
    <dbReference type="NCBI Taxonomy" id="607712"/>
    <lineage>
        <taxon>Bacteria</taxon>
        <taxon>Pseudomonadati</taxon>
        <taxon>Pseudomonadota</taxon>
        <taxon>Betaproteobacteria</taxon>
        <taxon>Neisseriales</taxon>
        <taxon>Neisseriaceae</taxon>
        <taxon>Neisseria</taxon>
    </lineage>
</organism>
<name>A0A7D7NBN3_9NEIS</name>
<evidence type="ECO:0000313" key="2">
    <source>
        <dbReference type="Proteomes" id="UP000514752"/>
    </source>
</evidence>